<accession>A0ABP5DF62</accession>
<keyword evidence="3" id="KW-1185">Reference proteome</keyword>
<dbReference type="Proteomes" id="UP001500326">
    <property type="component" value="Unassembled WGS sequence"/>
</dbReference>
<proteinExistence type="predicted"/>
<evidence type="ECO:0000313" key="2">
    <source>
        <dbReference type="EMBL" id="GAA1979222.1"/>
    </source>
</evidence>
<sequence>MTTVIGYEWRLREQMAAAGMFSTTKLIPLLQERGIQLSSSQIYRLVVDKPERLNLGVLAALMDILGCTADDLIVTVDLGRSRTTSIAVGAEPASTTIREQGWRPKPARITD</sequence>
<dbReference type="RefSeq" id="WP_344059241.1">
    <property type="nucleotide sequence ID" value="NZ_BAAAOH010000001.1"/>
</dbReference>
<organism evidence="2 3">
    <name type="scientific">Microbacterium pumilum</name>
    <dbReference type="NCBI Taxonomy" id="344165"/>
    <lineage>
        <taxon>Bacteria</taxon>
        <taxon>Bacillati</taxon>
        <taxon>Actinomycetota</taxon>
        <taxon>Actinomycetes</taxon>
        <taxon>Micrococcales</taxon>
        <taxon>Microbacteriaceae</taxon>
        <taxon>Microbacterium</taxon>
    </lineage>
</organism>
<protein>
    <recommendedName>
        <fullName evidence="1">HTH cro/C1-type domain-containing protein</fullName>
    </recommendedName>
</protein>
<dbReference type="Pfam" id="PF13443">
    <property type="entry name" value="HTH_26"/>
    <property type="match status" value="1"/>
</dbReference>
<evidence type="ECO:0000259" key="1">
    <source>
        <dbReference type="Pfam" id="PF13443"/>
    </source>
</evidence>
<evidence type="ECO:0000313" key="3">
    <source>
        <dbReference type="Proteomes" id="UP001500326"/>
    </source>
</evidence>
<reference evidence="3" key="1">
    <citation type="journal article" date="2019" name="Int. J. Syst. Evol. Microbiol.">
        <title>The Global Catalogue of Microorganisms (GCM) 10K type strain sequencing project: providing services to taxonomists for standard genome sequencing and annotation.</title>
        <authorList>
            <consortium name="The Broad Institute Genomics Platform"/>
            <consortium name="The Broad Institute Genome Sequencing Center for Infectious Disease"/>
            <person name="Wu L."/>
            <person name="Ma J."/>
        </authorList>
    </citation>
    <scope>NUCLEOTIDE SEQUENCE [LARGE SCALE GENOMIC DNA]</scope>
    <source>
        <strain evidence="3">JCM 14902</strain>
    </source>
</reference>
<dbReference type="InterPro" id="IPR001387">
    <property type="entry name" value="Cro/C1-type_HTH"/>
</dbReference>
<feature type="domain" description="HTH cro/C1-type" evidence="1">
    <location>
        <begin position="10"/>
        <end position="76"/>
    </location>
</feature>
<name>A0ABP5DF62_9MICO</name>
<dbReference type="EMBL" id="BAAAOH010000001">
    <property type="protein sequence ID" value="GAA1979222.1"/>
    <property type="molecule type" value="Genomic_DNA"/>
</dbReference>
<gene>
    <name evidence="2" type="ORF">GCM10009777_10660</name>
</gene>
<comment type="caution">
    <text evidence="2">The sequence shown here is derived from an EMBL/GenBank/DDBJ whole genome shotgun (WGS) entry which is preliminary data.</text>
</comment>